<dbReference type="InterPro" id="IPR035973">
    <property type="entry name" value="Cyt_c_oxidase_su3-like_sf"/>
</dbReference>
<dbReference type="SUPFAM" id="SSF81452">
    <property type="entry name" value="Cytochrome c oxidase subunit III-like"/>
    <property type="match status" value="2"/>
</dbReference>
<feature type="transmembrane region" description="Helical" evidence="7">
    <location>
        <begin position="35"/>
        <end position="55"/>
    </location>
</feature>
<reference evidence="9" key="1">
    <citation type="submission" date="2022-06" db="EMBL/GenBank/DDBJ databases">
        <title>Aeoliella straminimaris, a novel planctomycete from sediments.</title>
        <authorList>
            <person name="Vitorino I.R."/>
            <person name="Lage O.M."/>
        </authorList>
    </citation>
    <scope>NUCLEOTIDE SEQUENCE</scope>
    <source>
        <strain evidence="9">ICT_H6.2</strain>
    </source>
</reference>
<evidence type="ECO:0000256" key="7">
    <source>
        <dbReference type="SAM" id="Phobius"/>
    </source>
</evidence>
<evidence type="ECO:0000256" key="3">
    <source>
        <dbReference type="ARBA" id="ARBA00022692"/>
    </source>
</evidence>
<keyword evidence="10" id="KW-1185">Reference proteome</keyword>
<dbReference type="Proteomes" id="UP001155241">
    <property type="component" value="Unassembled WGS sequence"/>
</dbReference>
<dbReference type="Gene3D" id="1.20.120.80">
    <property type="entry name" value="Cytochrome c oxidase, subunit III, four-helix bundle"/>
    <property type="match status" value="2"/>
</dbReference>
<evidence type="ECO:0000256" key="6">
    <source>
        <dbReference type="SAM" id="MobiDB-lite"/>
    </source>
</evidence>
<dbReference type="InterPro" id="IPR013833">
    <property type="entry name" value="Cyt_c_oxidase_su3_a-hlx"/>
</dbReference>
<feature type="transmembrane region" description="Helical" evidence="7">
    <location>
        <begin position="104"/>
        <end position="121"/>
    </location>
</feature>
<keyword evidence="4 7" id="KW-1133">Transmembrane helix</keyword>
<sequence>MSASAHADDHSHHRFQAHHFETGEQQFQAGKLGMWLFLSTEVLFFSGMFCAYAAYRAAHPQIFEDAAKFLKPELGAANTIVLLLSSLTVAWSVRCVQLNDKKGLLANLIITLACAGIFMGVKTVEYSIKFTEGLFWRGGYTYVEGSHPDLGPTHERLMYTGLVMLGIGVLLGVIGIVLGANSVGRRWAFYALAATVIGAGVGCLAGNAYTQGAEGDEHHAEAAAHADHEHEHGEEAAHGEEEAEGEGNVAVEDQEAVEELEGTDRVDGLEHPETAEQAIEQVQSPGEIQAEEASADVVLTKEKLVYASEGPKFPGVFFSIYYAMTGVHAIHILAGIGVFVWIVSRAARDHFEPHYYGPVEYTGLYWHLVDLIWIFLFPLLYLIQ</sequence>
<protein>
    <submittedName>
        <fullName evidence="9">Cytochrome c oxidase subunit 3</fullName>
    </submittedName>
</protein>
<accession>A0A9X2JEV0</accession>
<feature type="transmembrane region" description="Helical" evidence="7">
    <location>
        <begin position="364"/>
        <end position="383"/>
    </location>
</feature>
<dbReference type="AlphaFoldDB" id="A0A9X2JEV0"/>
<gene>
    <name evidence="9" type="ORF">NG895_03930</name>
</gene>
<comment type="subcellular location">
    <subcellularLocation>
        <location evidence="1">Membrane</location>
        <topology evidence="1">Multi-pass membrane protein</topology>
    </subcellularLocation>
</comment>
<evidence type="ECO:0000313" key="10">
    <source>
        <dbReference type="Proteomes" id="UP001155241"/>
    </source>
</evidence>
<feature type="transmembrane region" description="Helical" evidence="7">
    <location>
        <begin position="75"/>
        <end position="92"/>
    </location>
</feature>
<organism evidence="9 10">
    <name type="scientific">Aeoliella straminimaris</name>
    <dbReference type="NCBI Taxonomy" id="2954799"/>
    <lineage>
        <taxon>Bacteria</taxon>
        <taxon>Pseudomonadati</taxon>
        <taxon>Planctomycetota</taxon>
        <taxon>Planctomycetia</taxon>
        <taxon>Pirellulales</taxon>
        <taxon>Lacipirellulaceae</taxon>
        <taxon>Aeoliella</taxon>
    </lineage>
</organism>
<keyword evidence="5 7" id="KW-0472">Membrane</keyword>
<dbReference type="GO" id="GO:0019646">
    <property type="term" value="P:aerobic electron transport chain"/>
    <property type="evidence" value="ECO:0007669"/>
    <property type="project" value="InterPro"/>
</dbReference>
<feature type="compositionally biased region" description="Basic and acidic residues" evidence="6">
    <location>
        <begin position="215"/>
        <end position="240"/>
    </location>
</feature>
<evidence type="ECO:0000313" key="9">
    <source>
        <dbReference type="EMBL" id="MCO6043046.1"/>
    </source>
</evidence>
<comment type="similarity">
    <text evidence="2">Belongs to the cytochrome c oxidase subunit 3 family.</text>
</comment>
<dbReference type="PROSITE" id="PS50253">
    <property type="entry name" value="COX3"/>
    <property type="match status" value="1"/>
</dbReference>
<dbReference type="EMBL" id="JAMXLR010000016">
    <property type="protein sequence ID" value="MCO6043046.1"/>
    <property type="molecule type" value="Genomic_DNA"/>
</dbReference>
<evidence type="ECO:0000259" key="8">
    <source>
        <dbReference type="PROSITE" id="PS50253"/>
    </source>
</evidence>
<dbReference type="InterPro" id="IPR024791">
    <property type="entry name" value="Cyt_c/ubiquinol_Oxase_su3"/>
</dbReference>
<evidence type="ECO:0000256" key="1">
    <source>
        <dbReference type="ARBA" id="ARBA00004141"/>
    </source>
</evidence>
<evidence type="ECO:0000256" key="2">
    <source>
        <dbReference type="ARBA" id="ARBA00010581"/>
    </source>
</evidence>
<name>A0A9X2JEV0_9BACT</name>
<comment type="caution">
    <text evidence="9">The sequence shown here is derived from an EMBL/GenBank/DDBJ whole genome shotgun (WGS) entry which is preliminary data.</text>
</comment>
<feature type="transmembrane region" description="Helical" evidence="7">
    <location>
        <begin position="157"/>
        <end position="180"/>
    </location>
</feature>
<proteinExistence type="inferred from homology"/>
<dbReference type="PANTHER" id="PTHR11403:SF6">
    <property type="entry name" value="NITRIC OXIDE REDUCTASE SUBUNIT E"/>
    <property type="match status" value="1"/>
</dbReference>
<dbReference type="InterPro" id="IPR000298">
    <property type="entry name" value="Cyt_c_oxidase-like_su3"/>
</dbReference>
<evidence type="ECO:0000256" key="4">
    <source>
        <dbReference type="ARBA" id="ARBA00022989"/>
    </source>
</evidence>
<feature type="region of interest" description="Disordered" evidence="6">
    <location>
        <begin position="214"/>
        <end position="249"/>
    </location>
</feature>
<feature type="domain" description="Heme-copper oxidase subunit III family profile" evidence="8">
    <location>
        <begin position="31"/>
        <end position="384"/>
    </location>
</feature>
<feature type="transmembrane region" description="Helical" evidence="7">
    <location>
        <begin position="187"/>
        <end position="209"/>
    </location>
</feature>
<dbReference type="RefSeq" id="WP_252851145.1">
    <property type="nucleotide sequence ID" value="NZ_JAMXLR010000016.1"/>
</dbReference>
<keyword evidence="3 7" id="KW-0812">Transmembrane</keyword>
<dbReference type="GO" id="GO:0016020">
    <property type="term" value="C:membrane"/>
    <property type="evidence" value="ECO:0007669"/>
    <property type="project" value="UniProtKB-SubCell"/>
</dbReference>
<dbReference type="Pfam" id="PF00510">
    <property type="entry name" value="COX3"/>
    <property type="match status" value="2"/>
</dbReference>
<dbReference type="GO" id="GO:0004129">
    <property type="term" value="F:cytochrome-c oxidase activity"/>
    <property type="evidence" value="ECO:0007669"/>
    <property type="project" value="InterPro"/>
</dbReference>
<evidence type="ECO:0000256" key="5">
    <source>
        <dbReference type="ARBA" id="ARBA00023136"/>
    </source>
</evidence>
<dbReference type="PANTHER" id="PTHR11403">
    <property type="entry name" value="CYTOCHROME C OXIDASE SUBUNIT III"/>
    <property type="match status" value="1"/>
</dbReference>
<feature type="transmembrane region" description="Helical" evidence="7">
    <location>
        <begin position="320"/>
        <end position="343"/>
    </location>
</feature>